<feature type="domain" description="FHA" evidence="2">
    <location>
        <begin position="112"/>
        <end position="171"/>
    </location>
</feature>
<dbReference type="GeneID" id="23614108"/>
<proteinExistence type="predicted"/>
<dbReference type="InterPro" id="IPR000253">
    <property type="entry name" value="FHA_dom"/>
</dbReference>
<evidence type="ECO:0000259" key="2">
    <source>
        <dbReference type="PROSITE" id="PS50006"/>
    </source>
</evidence>
<dbReference type="RefSeq" id="XP_011399681.1">
    <property type="nucleotide sequence ID" value="XM_011401379.1"/>
</dbReference>
<feature type="region of interest" description="Disordered" evidence="1">
    <location>
        <begin position="42"/>
        <end position="68"/>
    </location>
</feature>
<dbReference type="InterPro" id="IPR044624">
    <property type="entry name" value="Mbb1-like"/>
</dbReference>
<dbReference type="GO" id="GO:0006397">
    <property type="term" value="P:mRNA processing"/>
    <property type="evidence" value="ECO:0007669"/>
    <property type="project" value="InterPro"/>
</dbReference>
<gene>
    <name evidence="3" type="ORF">F751_2717</name>
</gene>
<dbReference type="SMART" id="SM00386">
    <property type="entry name" value="HAT"/>
    <property type="match status" value="4"/>
</dbReference>
<feature type="compositionally biased region" description="Basic and acidic residues" evidence="1">
    <location>
        <begin position="484"/>
        <end position="494"/>
    </location>
</feature>
<dbReference type="SUPFAM" id="SSF48452">
    <property type="entry name" value="TPR-like"/>
    <property type="match status" value="1"/>
</dbReference>
<dbReference type="Proteomes" id="UP000028924">
    <property type="component" value="Unassembled WGS sequence"/>
</dbReference>
<name>A0A087SLY6_AUXPR</name>
<protein>
    <submittedName>
        <fullName evidence="3">PsbD mRNA maturation factor Nac2, chloroplastic</fullName>
    </submittedName>
</protein>
<dbReference type="AlphaFoldDB" id="A0A087SLY6"/>
<dbReference type="InterPro" id="IPR011990">
    <property type="entry name" value="TPR-like_helical_dom_sf"/>
</dbReference>
<feature type="region of interest" description="Disordered" evidence="1">
    <location>
        <begin position="468"/>
        <end position="494"/>
    </location>
</feature>
<sequence length="494" mass="53001">MAVIRHVQAFQPCAVPSFRPGKRASRQAERVVDGVVVGEAPDTSQRVTLSSKPQRPLPRRPDSLQSFPGSVPVGSRWRLAHIPAAPPVTLLGAAGQPLPSHSIPLPATPGPFVLGAVIDGDADVVVLDPTVSGSHARLEVLTRGAGPDAEAQLVVADLSSTNGTYVNGARLRPWTETVLHPGDVLSLADPRVSYEHEAALRHRLSARRLFRAALAGAMRHPGGPIAAGAPRFLLTWATQEWQGGDAALAERLCREALTIEADNKYLLTLLGSILVTARKFEEARRVFHTALEATQWTHVPTLLGLARLESGALKMDLARDLFKRALDLQPDSVPLLQAWAVAESRYGSVAEARALFQQCMGIEPQSVEALHAWAKMEAGEGDLNAARRLYAQGLAAAPTNCNVLADLALLEIKEGDLAAAQNLLDTAMQAGPRHPRTLAVCARLRAAQGSRREAAALSMQAQQLGRARRGQLNAIRHRNWPDAGRGRGGEREEG</sequence>
<keyword evidence="4" id="KW-1185">Reference proteome</keyword>
<organism evidence="3 4">
    <name type="scientific">Auxenochlorella protothecoides</name>
    <name type="common">Green microalga</name>
    <name type="synonym">Chlorella protothecoides</name>
    <dbReference type="NCBI Taxonomy" id="3075"/>
    <lineage>
        <taxon>Eukaryota</taxon>
        <taxon>Viridiplantae</taxon>
        <taxon>Chlorophyta</taxon>
        <taxon>core chlorophytes</taxon>
        <taxon>Trebouxiophyceae</taxon>
        <taxon>Chlorellales</taxon>
        <taxon>Chlorellaceae</taxon>
        <taxon>Auxenochlorella</taxon>
    </lineage>
</organism>
<feature type="compositionally biased region" description="Polar residues" evidence="1">
    <location>
        <begin position="42"/>
        <end position="53"/>
    </location>
</feature>
<dbReference type="PANTHER" id="PTHR44917:SF1">
    <property type="entry name" value="PROTEIN HIGH CHLOROPHYLL FLUORESCENT 107"/>
    <property type="match status" value="1"/>
</dbReference>
<dbReference type="eggNOG" id="KOG1124">
    <property type="taxonomic scope" value="Eukaryota"/>
</dbReference>
<dbReference type="SMART" id="SM00240">
    <property type="entry name" value="FHA"/>
    <property type="match status" value="1"/>
</dbReference>
<dbReference type="SUPFAM" id="SSF49879">
    <property type="entry name" value="SMAD/FHA domain"/>
    <property type="match status" value="1"/>
</dbReference>
<dbReference type="InterPro" id="IPR003107">
    <property type="entry name" value="HAT"/>
</dbReference>
<reference evidence="3 4" key="1">
    <citation type="journal article" date="2014" name="BMC Genomics">
        <title>Oil accumulation mechanisms of the oleaginous microalga Chlorella protothecoides revealed through its genome, transcriptomes, and proteomes.</title>
        <authorList>
            <person name="Gao C."/>
            <person name="Wang Y."/>
            <person name="Shen Y."/>
            <person name="Yan D."/>
            <person name="He X."/>
            <person name="Dai J."/>
            <person name="Wu Q."/>
        </authorList>
    </citation>
    <scope>NUCLEOTIDE SEQUENCE [LARGE SCALE GENOMIC DNA]</scope>
    <source>
        <strain evidence="3 4">0710</strain>
    </source>
</reference>
<dbReference type="OrthoDB" id="427950at2759"/>
<dbReference type="PROSITE" id="PS50006">
    <property type="entry name" value="FHA_DOMAIN"/>
    <property type="match status" value="1"/>
</dbReference>
<dbReference type="Gene3D" id="2.60.200.20">
    <property type="match status" value="1"/>
</dbReference>
<evidence type="ECO:0000313" key="4">
    <source>
        <dbReference type="Proteomes" id="UP000028924"/>
    </source>
</evidence>
<dbReference type="GO" id="GO:0003729">
    <property type="term" value="F:mRNA binding"/>
    <property type="evidence" value="ECO:0007669"/>
    <property type="project" value="InterPro"/>
</dbReference>
<dbReference type="PANTHER" id="PTHR44917">
    <property type="entry name" value="PROTEIN HIGH CHLOROPHYLL FLUORESCENT 107"/>
    <property type="match status" value="1"/>
</dbReference>
<dbReference type="InterPro" id="IPR019734">
    <property type="entry name" value="TPR_rpt"/>
</dbReference>
<dbReference type="InterPro" id="IPR008984">
    <property type="entry name" value="SMAD_FHA_dom_sf"/>
</dbReference>
<evidence type="ECO:0000256" key="1">
    <source>
        <dbReference type="SAM" id="MobiDB-lite"/>
    </source>
</evidence>
<dbReference type="Gene3D" id="1.25.40.10">
    <property type="entry name" value="Tetratricopeptide repeat domain"/>
    <property type="match status" value="2"/>
</dbReference>
<dbReference type="STRING" id="3075.A0A087SLY6"/>
<dbReference type="SMART" id="SM00028">
    <property type="entry name" value="TPR"/>
    <property type="match status" value="5"/>
</dbReference>
<dbReference type="CDD" id="cd00060">
    <property type="entry name" value="FHA"/>
    <property type="match status" value="1"/>
</dbReference>
<accession>A0A087SLY6</accession>
<dbReference type="EMBL" id="KL662131">
    <property type="protein sequence ID" value="KFM26740.1"/>
    <property type="molecule type" value="Genomic_DNA"/>
</dbReference>
<dbReference type="Pfam" id="PF00498">
    <property type="entry name" value="FHA"/>
    <property type="match status" value="1"/>
</dbReference>
<evidence type="ECO:0000313" key="3">
    <source>
        <dbReference type="EMBL" id="KFM26740.1"/>
    </source>
</evidence>
<dbReference type="KEGG" id="apro:F751_2717"/>
<dbReference type="Pfam" id="PF14559">
    <property type="entry name" value="TPR_19"/>
    <property type="match status" value="1"/>
</dbReference>